<accession>A0A3D8S100</accession>
<dbReference type="Pfam" id="PF23391">
    <property type="entry name" value="DUF7100"/>
    <property type="match status" value="1"/>
</dbReference>
<evidence type="ECO:0000256" key="1">
    <source>
        <dbReference type="SAM" id="MobiDB-lite"/>
    </source>
</evidence>
<feature type="region of interest" description="Disordered" evidence="1">
    <location>
        <begin position="550"/>
        <end position="629"/>
    </location>
</feature>
<sequence length="1319" mass="147050">MPTSASSLFVRLANVWRLLALRSDIDNIILELLGRFSLERIYCDGDKEAYQQIVTALITQLNAIFYLQRLSLPSKSVQAGSYLGFLASWEVTFRTVEFVLQVVVDGRESLWEAHILREKYLAELLISVLRLLTLHPKASTSQRKDRRERFARIHRPLEQICDSYPGSKSFLLLLCKETAESLRADPEVFDLPPRLRSELPDITQELYPLRDCLKSHYISTVVSSENFQGSWLVQFLALRDITHFVVGASLQYAINGESRDVHLQADSARSRNAVLVALDKMQIPSHFSKVDLISNLSEMWKVILPDTLDVARRESLESRYDENAIDALHALCDKLNDRQIVLRISDLEVMHSISQVTRSISHLDDPSNQGRSIQPALYAFNCQGTHLVGRSQLRQLEIPGLSLSHTDPSEVRLPPHSRCLVCGEEITKLRELKIVRQIWENLRPLEHDANTVNAERHLPNRFQLGPPKVESTRDLQSEFPESRNIEPQVEDNTVLPGLADVGLPRACNAEPVQTVPHTKDFQLSNEKSQTETTEADTSIFMRQITPIITKISESTSDTPSSSDNMAFRRPNPKSAKPSVTSFESLSPFSERPSNTTTSPGKVKSKWMPKWTGTRKEETRTPTDRSSISSTALEAQRLEEISLKSLIATTKASTRGKNAKKVYVNMSDNSTHALFWTQSLIQVWDLGSSPPTLKRALSTESTCLLVAVTKVYLAYIIGTRDQKLTLRVVHLGQLSTPAIEYRMPSNIWCRSMAICPKENYVVVGFDNSIVRFFRTTNPDTPKEDRLHSRYHNQCIDCPSVDTLGFSNDGLVLIASTRSPKNGMISVYTWRFPFLSFRELPASSYHVPLHESEDNGVSAAILRCGCGGEDDLICITTWTQSGTPILLQPEDGYRTEIKTDPARKQGKLGSRIQSAAFSPSGRELAMVNDEGHLYQISSLNSKPLEIKRLAKSNKLTAMSESFAMKYMILPDEEAIVLAWVDLSKAIGLIKKIPVQSTGEADNPTTPGVICVNAPVELSADSKPPQKPPDPLTPPTELNVELVSPEVDETAEDVPPAIPPKSFERFHLSDVQPLSYAVYKARAIDEQKCLPASSGPRVSHLGGDDAPDQIPPLQRLPTIPASTMAARGKRFSFTRLMANAFPVFANDSKDDVDLSPTQADNLVRYQLVSPFPMYLNEKSFFIAGIVDAGGLSTKTFKALVKNGVLLPPPAEGTNPNQLAKCTVNTAAITKDFANQLATISVHAQRKVVGMLFFWEEECMRWALLDVEENEIQQALEGGGVDRETLLMNLQSVQMRRKLLPSQRGEATANVGQGVGHELPVYQ</sequence>
<dbReference type="InterPro" id="IPR055525">
    <property type="entry name" value="DUF7099"/>
</dbReference>
<keyword evidence="6" id="KW-1185">Reference proteome</keyword>
<dbReference type="OrthoDB" id="5321461at2759"/>
<feature type="domain" description="DUF7101" evidence="4">
    <location>
        <begin position="348"/>
        <end position="442"/>
    </location>
</feature>
<evidence type="ECO:0000259" key="3">
    <source>
        <dbReference type="Pfam" id="PF23391"/>
    </source>
</evidence>
<evidence type="ECO:0000313" key="6">
    <source>
        <dbReference type="Proteomes" id="UP000256645"/>
    </source>
</evidence>
<feature type="compositionally biased region" description="Polar residues" evidence="1">
    <location>
        <begin position="577"/>
        <end position="599"/>
    </location>
</feature>
<reference evidence="5 6" key="1">
    <citation type="journal article" date="2018" name="IMA Fungus">
        <title>IMA Genome-F 9: Draft genome sequence of Annulohypoxylon stygium, Aspergillus mulundensis, Berkeleyomyces basicola (syn. Thielaviopsis basicola), Ceratocystis smalleyi, two Cercospora beticola strains, Coleophoma cylindrospora, Fusarium fracticaudum, Phialophora cf. hyalina, and Morchella septimelata.</title>
        <authorList>
            <person name="Wingfield B.D."/>
            <person name="Bills G.F."/>
            <person name="Dong Y."/>
            <person name="Huang W."/>
            <person name="Nel W.J."/>
            <person name="Swalarsk-Parry B.S."/>
            <person name="Vaghefi N."/>
            <person name="Wilken P.M."/>
            <person name="An Z."/>
            <person name="de Beer Z.W."/>
            <person name="De Vos L."/>
            <person name="Chen L."/>
            <person name="Duong T.A."/>
            <person name="Gao Y."/>
            <person name="Hammerbacher A."/>
            <person name="Kikkert J.R."/>
            <person name="Li Y."/>
            <person name="Li H."/>
            <person name="Li K."/>
            <person name="Li Q."/>
            <person name="Liu X."/>
            <person name="Ma X."/>
            <person name="Naidoo K."/>
            <person name="Pethybridge S.J."/>
            <person name="Sun J."/>
            <person name="Steenkamp E.T."/>
            <person name="van der Nest M.A."/>
            <person name="van Wyk S."/>
            <person name="Wingfield M.J."/>
            <person name="Xiong C."/>
            <person name="Yue Q."/>
            <person name="Zhang X."/>
        </authorList>
    </citation>
    <scope>NUCLEOTIDE SEQUENCE [LARGE SCALE GENOMIC DNA]</scope>
    <source>
        <strain evidence="5 6">BP6252</strain>
    </source>
</reference>
<feature type="domain" description="DUF7100" evidence="3">
    <location>
        <begin position="5"/>
        <end position="336"/>
    </location>
</feature>
<feature type="compositionally biased region" description="Low complexity" evidence="1">
    <location>
        <begin position="552"/>
        <end position="563"/>
    </location>
</feature>
<name>A0A3D8S100_9HELO</name>
<dbReference type="Pfam" id="PF23392">
    <property type="entry name" value="DUF7101"/>
    <property type="match status" value="1"/>
</dbReference>
<dbReference type="InterPro" id="IPR015943">
    <property type="entry name" value="WD40/YVTN_repeat-like_dom_sf"/>
</dbReference>
<feature type="domain" description="DUF7099" evidence="2">
    <location>
        <begin position="626"/>
        <end position="991"/>
    </location>
</feature>
<dbReference type="InterPro" id="IPR036322">
    <property type="entry name" value="WD40_repeat_dom_sf"/>
</dbReference>
<feature type="compositionally biased region" description="Basic and acidic residues" evidence="1">
    <location>
        <begin position="613"/>
        <end position="622"/>
    </location>
</feature>
<comment type="caution">
    <text evidence="5">The sequence shown here is derived from an EMBL/GenBank/DDBJ whole genome shotgun (WGS) entry which is preliminary data.</text>
</comment>
<dbReference type="EMBL" id="PDLM01000004">
    <property type="protein sequence ID" value="RDW79948.1"/>
    <property type="molecule type" value="Genomic_DNA"/>
</dbReference>
<protein>
    <submittedName>
        <fullName evidence="5">Uncharacterized protein</fullName>
    </submittedName>
</protein>
<proteinExistence type="predicted"/>
<dbReference type="SUPFAM" id="SSF50978">
    <property type="entry name" value="WD40 repeat-like"/>
    <property type="match status" value="1"/>
</dbReference>
<dbReference type="InterPro" id="IPR055527">
    <property type="entry name" value="DUF7101"/>
</dbReference>
<dbReference type="Pfam" id="PF23388">
    <property type="entry name" value="DUF7099"/>
    <property type="match status" value="1"/>
</dbReference>
<evidence type="ECO:0000259" key="4">
    <source>
        <dbReference type="Pfam" id="PF23392"/>
    </source>
</evidence>
<dbReference type="Proteomes" id="UP000256645">
    <property type="component" value="Unassembled WGS sequence"/>
</dbReference>
<organism evidence="5 6">
    <name type="scientific">Coleophoma cylindrospora</name>
    <dbReference type="NCBI Taxonomy" id="1849047"/>
    <lineage>
        <taxon>Eukaryota</taxon>
        <taxon>Fungi</taxon>
        <taxon>Dikarya</taxon>
        <taxon>Ascomycota</taxon>
        <taxon>Pezizomycotina</taxon>
        <taxon>Leotiomycetes</taxon>
        <taxon>Helotiales</taxon>
        <taxon>Dermateaceae</taxon>
        <taxon>Coleophoma</taxon>
    </lineage>
</organism>
<gene>
    <name evidence="5" type="ORF">BP6252_04586</name>
</gene>
<dbReference type="Gene3D" id="2.130.10.10">
    <property type="entry name" value="YVTN repeat-like/Quinoprotein amine dehydrogenase"/>
    <property type="match status" value="1"/>
</dbReference>
<evidence type="ECO:0000313" key="5">
    <source>
        <dbReference type="EMBL" id="RDW79948.1"/>
    </source>
</evidence>
<evidence type="ECO:0000259" key="2">
    <source>
        <dbReference type="Pfam" id="PF23388"/>
    </source>
</evidence>
<dbReference type="InterPro" id="IPR055526">
    <property type="entry name" value="DUF7100"/>
</dbReference>
<dbReference type="STRING" id="1849047.A0A3D8S100"/>